<evidence type="ECO:0000256" key="4">
    <source>
        <dbReference type="ARBA" id="ARBA00022692"/>
    </source>
</evidence>
<dbReference type="InterPro" id="IPR038770">
    <property type="entry name" value="Na+/solute_symporter_sf"/>
</dbReference>
<evidence type="ECO:0000256" key="9">
    <source>
        <dbReference type="ARBA" id="ARBA00023201"/>
    </source>
</evidence>
<feature type="transmembrane region" description="Helical" evidence="11">
    <location>
        <begin position="96"/>
        <end position="120"/>
    </location>
</feature>
<keyword evidence="9" id="KW-0739">Sodium transport</keyword>
<protein>
    <recommendedName>
        <fullName evidence="12">Cation/H+ exchanger transmembrane domain-containing protein</fullName>
    </recommendedName>
</protein>
<evidence type="ECO:0000256" key="8">
    <source>
        <dbReference type="ARBA" id="ARBA00023136"/>
    </source>
</evidence>
<sequence>MATTAQVTYHEPSLPHLLTLISFLYLLQVFRAVADRILGAGLLGEIGVGVVFGPVAGILEVDWETTFVAVGYIGLVIIVFEGGLHLSPQHFLPSLPLATISALLGILLPLAFTFALFSAYSYPTLHAFSAGAALASTSLGTTFFVLKTVGEKEGYDLAGTRIGAILQGAALIDDVVALVLLSVITALGAGDGGSEGLSWTIGRPILASVLLAILGPAVAFGPARWLWRRGGVGKSVGKGGARAELALGVAVLSGFLAIAYYAGTTMLLGAFLAGVFLYALPEEGSNVSFSRTYHTHVETLQTYIFCPLFFGSIGLTIPFLSLWTGRLVWRGIVYAILMTLGKLLVGLTILAVDAFASPSPPASPVGPKELPMSLEPSTKAERGDGNRQRRSEEGAPATKAELLKRETLPAGAFLGIALVARGEIGVLILQVAYNSSSSGDGTGSRVLGTEAYLVALWAVALCTIVGPVAFSWLAKRFGASIYRGRWGAQVGEQ</sequence>
<evidence type="ECO:0000256" key="5">
    <source>
        <dbReference type="ARBA" id="ARBA00022989"/>
    </source>
</evidence>
<name>A0A0H5FTE9_9BASI</name>
<feature type="compositionally biased region" description="Basic and acidic residues" evidence="10">
    <location>
        <begin position="378"/>
        <end position="393"/>
    </location>
</feature>
<evidence type="ECO:0000256" key="7">
    <source>
        <dbReference type="ARBA" id="ARBA00023065"/>
    </source>
</evidence>
<keyword evidence="3" id="KW-0050">Antiport</keyword>
<feature type="transmembrane region" description="Helical" evidence="11">
    <location>
        <begin position="332"/>
        <end position="352"/>
    </location>
</feature>
<accession>A0A0H5FTE9</accession>
<feature type="transmembrane region" description="Helical" evidence="11">
    <location>
        <begin position="247"/>
        <end position="280"/>
    </location>
</feature>
<dbReference type="AlphaFoldDB" id="A0A0H5FTE9"/>
<dbReference type="Pfam" id="PF00999">
    <property type="entry name" value="Na_H_Exchanger"/>
    <property type="match status" value="1"/>
</dbReference>
<keyword evidence="6" id="KW-0915">Sodium</keyword>
<keyword evidence="5 11" id="KW-1133">Transmembrane helix</keyword>
<evidence type="ECO:0000256" key="11">
    <source>
        <dbReference type="SAM" id="Phobius"/>
    </source>
</evidence>
<keyword evidence="4 11" id="KW-0812">Transmembrane</keyword>
<evidence type="ECO:0000256" key="6">
    <source>
        <dbReference type="ARBA" id="ARBA00023053"/>
    </source>
</evidence>
<feature type="transmembrane region" description="Helical" evidence="11">
    <location>
        <begin position="300"/>
        <end position="320"/>
    </location>
</feature>
<feature type="transmembrane region" description="Helical" evidence="11">
    <location>
        <begin position="13"/>
        <end position="30"/>
    </location>
</feature>
<dbReference type="PANTHER" id="PTHR43562">
    <property type="entry name" value="NAPA-TYPE SODIUM/HYDROGEN ANTIPORTER"/>
    <property type="match status" value="1"/>
</dbReference>
<dbReference type="PANTHER" id="PTHR43562:SF3">
    <property type="entry name" value="SODIUM ION_PROTON EXCHANGER (EUROFUNG)"/>
    <property type="match status" value="1"/>
</dbReference>
<reference evidence="13" key="1">
    <citation type="submission" date="2015-06" db="EMBL/GenBank/DDBJ databases">
        <title>Genetic Architecture Underlying Mating-Type Determination in the Yeast Leucosporidium scottii and the Evolution of Mating Systems in Basidiomycetes.</title>
        <authorList>
            <person name="Maia T.M."/>
            <person name="Lopes S."/>
            <person name="Almeida J.M.G.C.F."/>
            <person name="Rosa L.H."/>
            <person name="Sampaio J.P."/>
            <person name="Goncalves P."/>
            <person name="Coelho M.A."/>
        </authorList>
    </citation>
    <scope>NUCLEOTIDE SEQUENCE</scope>
</reference>
<evidence type="ECO:0000259" key="12">
    <source>
        <dbReference type="Pfam" id="PF00999"/>
    </source>
</evidence>
<keyword evidence="7" id="KW-0406">Ion transport</keyword>
<feature type="domain" description="Cation/H+ exchanger transmembrane" evidence="12">
    <location>
        <begin position="40"/>
        <end position="475"/>
    </location>
</feature>
<dbReference type="GO" id="GO:0006814">
    <property type="term" value="P:sodium ion transport"/>
    <property type="evidence" value="ECO:0007669"/>
    <property type="project" value="UniProtKB-KW"/>
</dbReference>
<dbReference type="InterPro" id="IPR006153">
    <property type="entry name" value="Cation/H_exchanger_TM"/>
</dbReference>
<gene>
    <name evidence="13" type="ORF">ls5930a1_00009</name>
</gene>
<feature type="region of interest" description="Disordered" evidence="10">
    <location>
        <begin position="360"/>
        <end position="398"/>
    </location>
</feature>
<dbReference type="GO" id="GO:1902600">
    <property type="term" value="P:proton transmembrane transport"/>
    <property type="evidence" value="ECO:0007669"/>
    <property type="project" value="InterPro"/>
</dbReference>
<organism evidence="13">
    <name type="scientific">Leucosporidium scottii</name>
    <dbReference type="NCBI Taxonomy" id="5278"/>
    <lineage>
        <taxon>Eukaryota</taxon>
        <taxon>Fungi</taxon>
        <taxon>Dikarya</taxon>
        <taxon>Basidiomycota</taxon>
        <taxon>Pucciniomycotina</taxon>
        <taxon>Microbotryomycetes</taxon>
        <taxon>Leucosporidiales</taxon>
        <taxon>Leucosporidium</taxon>
    </lineage>
</organism>
<feature type="transmembrane region" description="Helical" evidence="11">
    <location>
        <begin position="65"/>
        <end position="84"/>
    </location>
</feature>
<dbReference type="EMBL" id="LN868506">
    <property type="protein sequence ID" value="CRX78930.1"/>
    <property type="molecule type" value="Genomic_DNA"/>
</dbReference>
<feature type="transmembrane region" description="Helical" evidence="11">
    <location>
        <begin position="37"/>
        <end position="59"/>
    </location>
</feature>
<keyword evidence="2" id="KW-0813">Transport</keyword>
<evidence type="ECO:0000256" key="3">
    <source>
        <dbReference type="ARBA" id="ARBA00022449"/>
    </source>
</evidence>
<evidence type="ECO:0000256" key="2">
    <source>
        <dbReference type="ARBA" id="ARBA00022448"/>
    </source>
</evidence>
<dbReference type="Gene3D" id="1.20.1530.20">
    <property type="match status" value="1"/>
</dbReference>
<dbReference type="GO" id="GO:0015297">
    <property type="term" value="F:antiporter activity"/>
    <property type="evidence" value="ECO:0007669"/>
    <property type="project" value="UniProtKB-KW"/>
</dbReference>
<feature type="transmembrane region" description="Helical" evidence="11">
    <location>
        <begin position="451"/>
        <end position="473"/>
    </location>
</feature>
<evidence type="ECO:0000256" key="10">
    <source>
        <dbReference type="SAM" id="MobiDB-lite"/>
    </source>
</evidence>
<evidence type="ECO:0000313" key="13">
    <source>
        <dbReference type="EMBL" id="CRX78930.1"/>
    </source>
</evidence>
<keyword evidence="8 11" id="KW-0472">Membrane</keyword>
<feature type="transmembrane region" description="Helical" evidence="11">
    <location>
        <begin position="162"/>
        <end position="185"/>
    </location>
</feature>
<dbReference type="GO" id="GO:0016020">
    <property type="term" value="C:membrane"/>
    <property type="evidence" value="ECO:0007669"/>
    <property type="project" value="UniProtKB-SubCell"/>
</dbReference>
<feature type="transmembrane region" description="Helical" evidence="11">
    <location>
        <begin position="205"/>
        <end position="227"/>
    </location>
</feature>
<comment type="subcellular location">
    <subcellularLocation>
        <location evidence="1">Membrane</location>
        <topology evidence="1">Multi-pass membrane protein</topology>
    </subcellularLocation>
</comment>
<evidence type="ECO:0000256" key="1">
    <source>
        <dbReference type="ARBA" id="ARBA00004141"/>
    </source>
</evidence>
<proteinExistence type="predicted"/>